<reference evidence="5" key="1">
    <citation type="journal article" date="2010" name="Genome Biol.">
        <title>Genome sequence of the necrotrophic plant pathogen Pythium ultimum reveals original pathogenicity mechanisms and effector repertoire.</title>
        <authorList>
            <person name="Levesque C.A."/>
            <person name="Brouwer H."/>
            <person name="Cano L."/>
            <person name="Hamilton J.P."/>
            <person name="Holt C."/>
            <person name="Huitema E."/>
            <person name="Raffaele S."/>
            <person name="Robideau G.P."/>
            <person name="Thines M."/>
            <person name="Win J."/>
            <person name="Zerillo M.M."/>
            <person name="Beakes G.W."/>
            <person name="Boore J.L."/>
            <person name="Busam D."/>
            <person name="Dumas B."/>
            <person name="Ferriera S."/>
            <person name="Fuerstenberg S.I."/>
            <person name="Gachon C.M."/>
            <person name="Gaulin E."/>
            <person name="Govers F."/>
            <person name="Grenville-Briggs L."/>
            <person name="Horner N."/>
            <person name="Hostetler J."/>
            <person name="Jiang R.H."/>
            <person name="Johnson J."/>
            <person name="Krajaejun T."/>
            <person name="Lin H."/>
            <person name="Meijer H.J."/>
            <person name="Moore B."/>
            <person name="Morris P."/>
            <person name="Phuntmart V."/>
            <person name="Puiu D."/>
            <person name="Shetty J."/>
            <person name="Stajich J.E."/>
            <person name="Tripathy S."/>
            <person name="Wawra S."/>
            <person name="van West P."/>
            <person name="Whitty B.R."/>
            <person name="Coutinho P.M."/>
            <person name="Henrissat B."/>
            <person name="Martin F."/>
            <person name="Thomas P.D."/>
            <person name="Tyler B.M."/>
            <person name="De Vries R.P."/>
            <person name="Kamoun S."/>
            <person name="Yandell M."/>
            <person name="Tisserat N."/>
            <person name="Buell C.R."/>
        </authorList>
    </citation>
    <scope>NUCLEOTIDE SEQUENCE</scope>
    <source>
        <strain evidence="5">DAOM:BR144</strain>
    </source>
</reference>
<reference evidence="4" key="3">
    <citation type="submission" date="2015-02" db="UniProtKB">
        <authorList>
            <consortium name="EnsemblProtists"/>
        </authorList>
    </citation>
    <scope>IDENTIFICATION</scope>
    <source>
        <strain evidence="4">DAOM BR144</strain>
    </source>
</reference>
<feature type="repeat" description="ANK" evidence="3">
    <location>
        <begin position="36"/>
        <end position="68"/>
    </location>
</feature>
<keyword evidence="5" id="KW-1185">Reference proteome</keyword>
<dbReference type="eggNOG" id="KOG4177">
    <property type="taxonomic scope" value="Eukaryota"/>
</dbReference>
<name>K3WEA5_GLOUD</name>
<dbReference type="Proteomes" id="UP000019132">
    <property type="component" value="Unassembled WGS sequence"/>
</dbReference>
<sequence length="314" mass="33947">MPRAAVSPSDLTIEQEPHLLSVLQRHLGILSRKDACGKTPLHYAIESANMRHMQWLFQAGAFIALKAKDVQELAHLTTSDAVRIQFLQNVQALDAINFKLRFEKGNYSQNQVEEGGNGDSNDTEEHGISIHLSATLERDTKTQSGPLLQSPLLKAAMFGNLEAVKLLLTKGADPMARDANGWTALHYCADGGSTVYLIMARVLLSTCSHVNVNARSTKGRTALHVAAAKKPANVANTDADAYQARFAASLLDHKADVDIQDCQGATALHLASRNSNIAVLKLLLSKECDPTIVDNTGACPLHGAARIFTYSVQT</sequence>
<dbReference type="PANTHER" id="PTHR24124:SF14">
    <property type="entry name" value="CHROMOSOME UNDETERMINED SCAFFOLD_25, WHOLE GENOME SHOTGUN SEQUENCE"/>
    <property type="match status" value="1"/>
</dbReference>
<dbReference type="PROSITE" id="PS50297">
    <property type="entry name" value="ANK_REP_REGION"/>
    <property type="match status" value="3"/>
</dbReference>
<dbReference type="SMART" id="SM00248">
    <property type="entry name" value="ANK"/>
    <property type="match status" value="5"/>
</dbReference>
<accession>K3WEA5</accession>
<dbReference type="PANTHER" id="PTHR24124">
    <property type="entry name" value="ANKYRIN REPEAT FAMILY A"/>
    <property type="match status" value="1"/>
</dbReference>
<dbReference type="Gene3D" id="1.25.40.20">
    <property type="entry name" value="Ankyrin repeat-containing domain"/>
    <property type="match status" value="2"/>
</dbReference>
<dbReference type="InterPro" id="IPR002110">
    <property type="entry name" value="Ankyrin_rpt"/>
</dbReference>
<dbReference type="VEuPathDB" id="FungiDB:PYU1_G003287"/>
<evidence type="ECO:0000256" key="3">
    <source>
        <dbReference type="PROSITE-ProRule" id="PRU00023"/>
    </source>
</evidence>
<dbReference type="GO" id="GO:0005634">
    <property type="term" value="C:nucleus"/>
    <property type="evidence" value="ECO:0007669"/>
    <property type="project" value="TreeGrafter"/>
</dbReference>
<dbReference type="Pfam" id="PF12796">
    <property type="entry name" value="Ank_2"/>
    <property type="match status" value="2"/>
</dbReference>
<dbReference type="PROSITE" id="PS50088">
    <property type="entry name" value="ANK_REPEAT"/>
    <property type="match status" value="3"/>
</dbReference>
<dbReference type="InParanoid" id="K3WEA5"/>
<dbReference type="GO" id="GO:0010468">
    <property type="term" value="P:regulation of gene expression"/>
    <property type="evidence" value="ECO:0007669"/>
    <property type="project" value="TreeGrafter"/>
</dbReference>
<dbReference type="EnsemblProtists" id="PYU1_T003296">
    <property type="protein sequence ID" value="PYU1_T003296"/>
    <property type="gene ID" value="PYU1_G003287"/>
</dbReference>
<organism evidence="4 5">
    <name type="scientific">Globisporangium ultimum (strain ATCC 200006 / CBS 805.95 / DAOM BR144)</name>
    <name type="common">Pythium ultimum</name>
    <dbReference type="NCBI Taxonomy" id="431595"/>
    <lineage>
        <taxon>Eukaryota</taxon>
        <taxon>Sar</taxon>
        <taxon>Stramenopiles</taxon>
        <taxon>Oomycota</taxon>
        <taxon>Peronosporomycetes</taxon>
        <taxon>Pythiales</taxon>
        <taxon>Pythiaceae</taxon>
        <taxon>Globisporangium</taxon>
    </lineage>
</organism>
<feature type="repeat" description="ANK" evidence="3">
    <location>
        <begin position="147"/>
        <end position="179"/>
    </location>
</feature>
<evidence type="ECO:0000256" key="1">
    <source>
        <dbReference type="ARBA" id="ARBA00022737"/>
    </source>
</evidence>
<evidence type="ECO:0000313" key="4">
    <source>
        <dbReference type="EnsemblProtists" id="PYU1_T003296"/>
    </source>
</evidence>
<dbReference type="AlphaFoldDB" id="K3WEA5"/>
<feature type="repeat" description="ANK" evidence="3">
    <location>
        <begin position="263"/>
        <end position="295"/>
    </location>
</feature>
<dbReference type="Pfam" id="PF13606">
    <property type="entry name" value="Ank_3"/>
    <property type="match status" value="1"/>
</dbReference>
<protein>
    <submittedName>
        <fullName evidence="4">Uncharacterized protein</fullName>
    </submittedName>
</protein>
<dbReference type="EMBL" id="GL376603">
    <property type="status" value="NOT_ANNOTATED_CDS"/>
    <property type="molecule type" value="Genomic_DNA"/>
</dbReference>
<dbReference type="HOGENOM" id="CLU_887033_0_0_1"/>
<dbReference type="InterPro" id="IPR036770">
    <property type="entry name" value="Ankyrin_rpt-contain_sf"/>
</dbReference>
<proteinExistence type="predicted"/>
<evidence type="ECO:0000313" key="5">
    <source>
        <dbReference type="Proteomes" id="UP000019132"/>
    </source>
</evidence>
<dbReference type="SUPFAM" id="SSF48403">
    <property type="entry name" value="Ankyrin repeat"/>
    <property type="match status" value="1"/>
</dbReference>
<dbReference type="STRING" id="431595.K3WEA5"/>
<keyword evidence="1" id="KW-0677">Repeat</keyword>
<reference evidence="5" key="2">
    <citation type="submission" date="2010-04" db="EMBL/GenBank/DDBJ databases">
        <authorList>
            <person name="Buell R."/>
            <person name="Hamilton J."/>
            <person name="Hostetler J."/>
        </authorList>
    </citation>
    <scope>NUCLEOTIDE SEQUENCE [LARGE SCALE GENOMIC DNA]</scope>
    <source>
        <strain evidence="5">DAOM:BR144</strain>
    </source>
</reference>
<keyword evidence="2 3" id="KW-0040">ANK repeat</keyword>
<evidence type="ECO:0000256" key="2">
    <source>
        <dbReference type="ARBA" id="ARBA00023043"/>
    </source>
</evidence>